<evidence type="ECO:0000313" key="2">
    <source>
        <dbReference type="EMBL" id="TID13932.1"/>
    </source>
</evidence>
<keyword evidence="3" id="KW-1185">Reference proteome</keyword>
<dbReference type="Proteomes" id="UP000298493">
    <property type="component" value="Unassembled WGS sequence"/>
</dbReference>
<feature type="compositionally biased region" description="Basic and acidic residues" evidence="1">
    <location>
        <begin position="16"/>
        <end position="35"/>
    </location>
</feature>
<feature type="region of interest" description="Disordered" evidence="1">
    <location>
        <begin position="13"/>
        <end position="35"/>
    </location>
</feature>
<dbReference type="EMBL" id="SNSC02000024">
    <property type="protein sequence ID" value="TID13932.1"/>
    <property type="molecule type" value="Genomic_DNA"/>
</dbReference>
<proteinExistence type="predicted"/>
<organism evidence="2 3">
    <name type="scientific">Venturia nashicola</name>
    <dbReference type="NCBI Taxonomy" id="86259"/>
    <lineage>
        <taxon>Eukaryota</taxon>
        <taxon>Fungi</taxon>
        <taxon>Dikarya</taxon>
        <taxon>Ascomycota</taxon>
        <taxon>Pezizomycotina</taxon>
        <taxon>Dothideomycetes</taxon>
        <taxon>Pleosporomycetidae</taxon>
        <taxon>Venturiales</taxon>
        <taxon>Venturiaceae</taxon>
        <taxon>Venturia</taxon>
    </lineage>
</organism>
<reference evidence="2 3" key="1">
    <citation type="submission" date="2019-04" db="EMBL/GenBank/DDBJ databases">
        <title>High contiguity whole genome sequence and gene annotation resource for two Venturia nashicola isolates.</title>
        <authorList>
            <person name="Prokchorchik M."/>
            <person name="Won K."/>
            <person name="Lee Y."/>
            <person name="Choi E.D."/>
            <person name="Segonzac C."/>
            <person name="Sohn K.H."/>
        </authorList>
    </citation>
    <scope>NUCLEOTIDE SEQUENCE [LARGE SCALE GENOMIC DNA]</scope>
    <source>
        <strain evidence="2 3">PRI2</strain>
    </source>
</reference>
<dbReference type="AlphaFoldDB" id="A0A4Z1NYX3"/>
<gene>
    <name evidence="2" type="ORF">E6O75_ATG07164</name>
</gene>
<accession>A0A4Z1NYX3</accession>
<sequence>MLPLCGGIKIWQTSADTERQTPADTERQTSADTERQAYPRLRELAICLEFTGEDILCLPGWQKIGRSKMHEITQYPVVDEDS</sequence>
<protein>
    <submittedName>
        <fullName evidence="2">Uncharacterized protein</fullName>
    </submittedName>
</protein>
<evidence type="ECO:0000313" key="3">
    <source>
        <dbReference type="Proteomes" id="UP000298493"/>
    </source>
</evidence>
<name>A0A4Z1NYX3_9PEZI</name>
<comment type="caution">
    <text evidence="2">The sequence shown here is derived from an EMBL/GenBank/DDBJ whole genome shotgun (WGS) entry which is preliminary data.</text>
</comment>
<evidence type="ECO:0000256" key="1">
    <source>
        <dbReference type="SAM" id="MobiDB-lite"/>
    </source>
</evidence>